<evidence type="ECO:0000256" key="10">
    <source>
        <dbReference type="SAM" id="MobiDB-lite"/>
    </source>
</evidence>
<feature type="chain" id="PRO_5027716418" description="Inactive carboxypeptidase-like protein X2" evidence="11">
    <location>
        <begin position="30"/>
        <end position="743"/>
    </location>
</feature>
<dbReference type="OrthoDB" id="10249045at2759"/>
<evidence type="ECO:0000313" key="14">
    <source>
        <dbReference type="Proteomes" id="UP000515150"/>
    </source>
</evidence>
<dbReference type="GO" id="GO:0008270">
    <property type="term" value="F:zinc ion binding"/>
    <property type="evidence" value="ECO:0007669"/>
    <property type="project" value="InterPro"/>
</dbReference>
<dbReference type="SMART" id="SM00631">
    <property type="entry name" value="Zn_pept"/>
    <property type="match status" value="1"/>
</dbReference>
<feature type="signal peptide" evidence="11">
    <location>
        <begin position="1"/>
        <end position="29"/>
    </location>
</feature>
<dbReference type="PROSITE" id="PS00132">
    <property type="entry name" value="CARBOXYPEPT_ZN_1"/>
    <property type="match status" value="1"/>
</dbReference>
<dbReference type="CDD" id="cd11308">
    <property type="entry name" value="Peptidase_M14NE-CP-C_like"/>
    <property type="match status" value="1"/>
</dbReference>
<dbReference type="CTD" id="119587"/>
<dbReference type="Pfam" id="PF13620">
    <property type="entry name" value="CarboxypepD_reg"/>
    <property type="match status" value="1"/>
</dbReference>
<dbReference type="GO" id="GO:0004181">
    <property type="term" value="F:metallocarboxypeptidase activity"/>
    <property type="evidence" value="ECO:0007669"/>
    <property type="project" value="InterPro"/>
</dbReference>
<keyword evidence="3" id="KW-0964">Secreted</keyword>
<dbReference type="Gene3D" id="2.60.120.260">
    <property type="entry name" value="Galactose-binding domain-like"/>
    <property type="match status" value="1"/>
</dbReference>
<dbReference type="PROSITE" id="PS01286">
    <property type="entry name" value="FA58C_2"/>
    <property type="match status" value="1"/>
</dbReference>
<dbReference type="SUPFAM" id="SSF53187">
    <property type="entry name" value="Zn-dependent exopeptidases"/>
    <property type="match status" value="1"/>
</dbReference>
<comment type="function">
    <text evidence="7">May be involved in cell-cell interactions.</text>
</comment>
<dbReference type="InterPro" id="IPR000421">
    <property type="entry name" value="FA58C"/>
</dbReference>
<evidence type="ECO:0000256" key="3">
    <source>
        <dbReference type="ARBA" id="ARBA00022525"/>
    </source>
</evidence>
<dbReference type="AlphaFoldDB" id="A0A6P7L8J9"/>
<dbReference type="GO" id="GO:0005576">
    <property type="term" value="C:extracellular region"/>
    <property type="evidence" value="ECO:0007669"/>
    <property type="project" value="UniProtKB-SubCell"/>
</dbReference>
<dbReference type="SMART" id="SM00231">
    <property type="entry name" value="FA58C"/>
    <property type="match status" value="1"/>
</dbReference>
<dbReference type="PANTHER" id="PTHR11532">
    <property type="entry name" value="PROTEASE M14 CARBOXYPEPTIDASE"/>
    <property type="match status" value="1"/>
</dbReference>
<dbReference type="PROSITE" id="PS50022">
    <property type="entry name" value="FA58C_3"/>
    <property type="match status" value="1"/>
</dbReference>
<keyword evidence="5" id="KW-1015">Disulfide bond</keyword>
<evidence type="ECO:0000256" key="8">
    <source>
        <dbReference type="ARBA" id="ARBA00073650"/>
    </source>
</evidence>
<dbReference type="InterPro" id="IPR008969">
    <property type="entry name" value="CarboxyPept-like_regulatory"/>
</dbReference>
<dbReference type="PROSITE" id="PS52035">
    <property type="entry name" value="PEPTIDASE_M14"/>
    <property type="match status" value="1"/>
</dbReference>
<dbReference type="InParanoid" id="A0A6P7L8J9"/>
<dbReference type="InterPro" id="IPR000834">
    <property type="entry name" value="Peptidase_M14"/>
</dbReference>
<evidence type="ECO:0000256" key="11">
    <source>
        <dbReference type="SAM" id="SignalP"/>
    </source>
</evidence>
<evidence type="ECO:0000256" key="9">
    <source>
        <dbReference type="PROSITE-ProRule" id="PRU01379"/>
    </source>
</evidence>
<dbReference type="PANTHER" id="PTHR11532:SF45">
    <property type="entry name" value="INACTIVE CARBOXYPEPTIDASE-LIKE PROTEIN X2"/>
    <property type="match status" value="1"/>
</dbReference>
<dbReference type="InterPro" id="IPR008979">
    <property type="entry name" value="Galactose-bd-like_sf"/>
</dbReference>
<dbReference type="FunFam" id="3.40.630.10:FF:000007">
    <property type="entry name" value="Carboxypeptidase X (M14 family), member 1"/>
    <property type="match status" value="1"/>
</dbReference>
<evidence type="ECO:0000313" key="15">
    <source>
        <dbReference type="RefSeq" id="XP_028989554.1"/>
    </source>
</evidence>
<dbReference type="PRINTS" id="PR00765">
    <property type="entry name" value="CRBOXYPTASEA"/>
</dbReference>
<evidence type="ECO:0000256" key="1">
    <source>
        <dbReference type="ARBA" id="ARBA00004613"/>
    </source>
</evidence>
<feature type="region of interest" description="Disordered" evidence="10">
    <location>
        <begin position="53"/>
        <end position="118"/>
    </location>
</feature>
<protein>
    <recommendedName>
        <fullName evidence="8">Inactive carboxypeptidase-like protein X2</fullName>
    </recommendedName>
</protein>
<feature type="domain" description="F5/8 type C" evidence="12">
    <location>
        <begin position="120"/>
        <end position="279"/>
    </location>
</feature>
<dbReference type="SUPFAM" id="SSF49464">
    <property type="entry name" value="Carboxypeptidase regulatory domain-like"/>
    <property type="match status" value="1"/>
</dbReference>
<evidence type="ECO:0000256" key="4">
    <source>
        <dbReference type="ARBA" id="ARBA00022729"/>
    </source>
</evidence>
<evidence type="ECO:0000259" key="13">
    <source>
        <dbReference type="PROSITE" id="PS52035"/>
    </source>
</evidence>
<comment type="similarity">
    <text evidence="2 9">Belongs to the peptidase M14 family.</text>
</comment>
<dbReference type="CDD" id="cd00057">
    <property type="entry name" value="FA58C"/>
    <property type="match status" value="1"/>
</dbReference>
<sequence length="743" mass="83621">MARRHLCLAAPLALLGLLAALADLGGGSAGEDDDHLVQDLQRRGRYSLVQTLEERVASTPDGGAQRGRKAPRGKAESSRQMGKTTADAKSVKTPVKKAEKNKKTPNSVSEGDGPYKSAHEDCPPMGLETLKIDDFQLHASTTKRYGLGAHRGRLNIQAGLYEDDLYDGAWCAGRDDPLQWFEVDARRLTKFTGVITQGRSSLWSSDWVTSYRVMVSNDSHTWVTLKNGSEDLVFSANREKEIPVRNLFPAPVVARYIRVNPRSWFSGGSVCMRVEILGCPMPDPNNYYHRRNEVITTDDLDFRHHSYKEMRQLMKVVNEMCPNVTRIYNIGKSHGGLKLYAIEISDNPGEHELGEPEFRYTAGSHGNEVLGRELLLLLMQFLCLEYLSGNQRVRHLVEETRIHLLPSVNPDGYEKAFEAGSELSVWSLGRWNNAGIDIHHNFPDLDSILWEAEGRRWGPRRTLNHHVPIPDWYQFKNASVAVETRALIAWMEKVPFVLGGNLQGGELVVTFPYDKTRSAGVSRQQSPTPDDHVFRWLAFAYASTHRLMTDAGRRACHTDDFAKEDGTVNGAWWHTAAGSMNDFSYLHTNGFELSMYVGCDKFPHESELPEEWENNRESLLVFMEQVHRGIKGVVRDLQGRGIANAIVSVEGIAHDVRTAADGDYWRLLNPGEYRVTARADGYGLGSRKCEVGYEMGASRCDFTIGRTNLSRIREIMEKFNKQPIKVPVRQLQARRSTARRPAA</sequence>
<keyword evidence="14" id="KW-1185">Reference proteome</keyword>
<dbReference type="InterPro" id="IPR057246">
    <property type="entry name" value="CARBOXYPEPT_ZN_1"/>
</dbReference>
<dbReference type="FunFam" id="2.60.120.260:FF:000035">
    <property type="entry name" value="probable carboxypeptidase X1 isoform X2"/>
    <property type="match status" value="1"/>
</dbReference>
<evidence type="ECO:0000256" key="2">
    <source>
        <dbReference type="ARBA" id="ARBA00005988"/>
    </source>
</evidence>
<evidence type="ECO:0000256" key="5">
    <source>
        <dbReference type="ARBA" id="ARBA00023157"/>
    </source>
</evidence>
<dbReference type="RefSeq" id="XP_028989554.1">
    <property type="nucleotide sequence ID" value="XM_029133721.3"/>
</dbReference>
<dbReference type="CDD" id="cd03869">
    <property type="entry name" value="M14_CPX_like"/>
    <property type="match status" value="1"/>
</dbReference>
<dbReference type="InterPro" id="IPR050753">
    <property type="entry name" value="Peptidase_M14_domain"/>
</dbReference>
<dbReference type="Gene3D" id="3.40.630.10">
    <property type="entry name" value="Zn peptidases"/>
    <property type="match status" value="1"/>
</dbReference>
<proteinExistence type="inferred from homology"/>
<dbReference type="FunFam" id="2.60.40.1120:FF:000007">
    <property type="entry name" value="Carboxypeptidase X, M14 family member 2"/>
    <property type="match status" value="1"/>
</dbReference>
<evidence type="ECO:0000256" key="7">
    <source>
        <dbReference type="ARBA" id="ARBA00053417"/>
    </source>
</evidence>
<name>A0A6P7L8J9_BETSP</name>
<reference evidence="15" key="1">
    <citation type="submission" date="2025-08" db="UniProtKB">
        <authorList>
            <consortium name="RefSeq"/>
        </authorList>
    </citation>
    <scope>IDENTIFICATION</scope>
</reference>
<dbReference type="Pfam" id="PF00754">
    <property type="entry name" value="F5_F8_type_C"/>
    <property type="match status" value="1"/>
</dbReference>
<comment type="subcellular location">
    <subcellularLocation>
        <location evidence="1">Secreted</location>
    </subcellularLocation>
</comment>
<dbReference type="SUPFAM" id="SSF49785">
    <property type="entry name" value="Galactose-binding domain-like"/>
    <property type="match status" value="1"/>
</dbReference>
<dbReference type="Proteomes" id="UP000515150">
    <property type="component" value="Chromosome 19"/>
</dbReference>
<keyword evidence="4 11" id="KW-0732">Signal</keyword>
<organism evidence="14 15">
    <name type="scientific">Betta splendens</name>
    <name type="common">Siamese fighting fish</name>
    <dbReference type="NCBI Taxonomy" id="158456"/>
    <lineage>
        <taxon>Eukaryota</taxon>
        <taxon>Metazoa</taxon>
        <taxon>Chordata</taxon>
        <taxon>Craniata</taxon>
        <taxon>Vertebrata</taxon>
        <taxon>Euteleostomi</taxon>
        <taxon>Actinopterygii</taxon>
        <taxon>Neopterygii</taxon>
        <taxon>Teleostei</taxon>
        <taxon>Neoteleostei</taxon>
        <taxon>Acanthomorphata</taxon>
        <taxon>Anabantaria</taxon>
        <taxon>Anabantiformes</taxon>
        <taxon>Anabantoidei</taxon>
        <taxon>Osphronemidae</taxon>
        <taxon>Betta</taxon>
    </lineage>
</organism>
<dbReference type="KEGG" id="bspl:114845570"/>
<feature type="domain" description="Peptidase M14" evidence="13">
    <location>
        <begin position="303"/>
        <end position="626"/>
    </location>
</feature>
<evidence type="ECO:0000259" key="12">
    <source>
        <dbReference type="PROSITE" id="PS50022"/>
    </source>
</evidence>
<dbReference type="Pfam" id="PF00246">
    <property type="entry name" value="Peptidase_M14"/>
    <property type="match status" value="1"/>
</dbReference>
<gene>
    <name evidence="15" type="primary">cpxm2</name>
</gene>
<dbReference type="GO" id="GO:0006508">
    <property type="term" value="P:proteolysis"/>
    <property type="evidence" value="ECO:0007669"/>
    <property type="project" value="InterPro"/>
</dbReference>
<dbReference type="Gene3D" id="2.60.40.1120">
    <property type="entry name" value="Carboxypeptidase-like, regulatory domain"/>
    <property type="match status" value="1"/>
</dbReference>
<keyword evidence="6" id="KW-0325">Glycoprotein</keyword>
<dbReference type="GeneID" id="114845570"/>
<evidence type="ECO:0000256" key="6">
    <source>
        <dbReference type="ARBA" id="ARBA00023180"/>
    </source>
</evidence>
<accession>A0A6P7L8J9</accession>
<comment type="caution">
    <text evidence="9">Lacks conserved residue(s) required for the propagation of feature annotation.</text>
</comment>